<comment type="caution">
    <text evidence="4">The sequence shown here is derived from an EMBL/GenBank/DDBJ whole genome shotgun (WGS) entry which is preliminary data.</text>
</comment>
<feature type="coiled-coil region" evidence="3">
    <location>
        <begin position="12"/>
        <end position="42"/>
    </location>
</feature>
<sequence>MAKRGFQGMGGMSNMNNMMKQVQKMQKQMEELQEELYQRELETSAGGGAITVKINGKKELLAISIKPEVIDPDDAEMLQDLIMAAINEAIRSAEEMVSKEMSKVTGNMGLPGGLF</sequence>
<gene>
    <name evidence="4" type="ORF">F8154_13980</name>
</gene>
<reference evidence="4 5" key="1">
    <citation type="submission" date="2019-10" db="EMBL/GenBank/DDBJ databases">
        <title>Alkaliphilus serpentinus sp. nov. and Alkaliphilus pronyensis sp. nov., two novel anaerobic alkaliphilic species isolated from the serpentinized-hosted hydrothermal field of the Prony Bay (New Caledonia).</title>
        <authorList>
            <person name="Postec A."/>
        </authorList>
    </citation>
    <scope>NUCLEOTIDE SEQUENCE [LARGE SCALE GENOMIC DNA]</scope>
    <source>
        <strain evidence="4 5">LacV</strain>
    </source>
</reference>
<dbReference type="GO" id="GO:0043590">
    <property type="term" value="C:bacterial nucleoid"/>
    <property type="evidence" value="ECO:0007669"/>
    <property type="project" value="UniProtKB-UniRule"/>
</dbReference>
<dbReference type="PANTHER" id="PTHR33449:SF1">
    <property type="entry name" value="NUCLEOID-ASSOCIATED PROTEIN YBAB"/>
    <property type="match status" value="1"/>
</dbReference>
<comment type="function">
    <text evidence="2">Binds to DNA and alters its conformation. May be involved in regulation of gene expression, nucleoid organization and DNA protection.</text>
</comment>
<dbReference type="Proteomes" id="UP000432715">
    <property type="component" value="Unassembled WGS sequence"/>
</dbReference>
<dbReference type="RefSeq" id="WP_151862238.1">
    <property type="nucleotide sequence ID" value="NZ_WBZC01000069.1"/>
</dbReference>
<protein>
    <recommendedName>
        <fullName evidence="2">Nucleoid-associated protein F8154_13980</fullName>
    </recommendedName>
</protein>
<keyword evidence="3" id="KW-0175">Coiled coil</keyword>
<dbReference type="Pfam" id="PF02575">
    <property type="entry name" value="YbaB_DNA_bd"/>
    <property type="match status" value="1"/>
</dbReference>
<dbReference type="NCBIfam" id="TIGR00103">
    <property type="entry name" value="DNA_YbaB_EbfC"/>
    <property type="match status" value="1"/>
</dbReference>
<dbReference type="InterPro" id="IPR036894">
    <property type="entry name" value="YbaB-like_sf"/>
</dbReference>
<dbReference type="AlphaFoldDB" id="A0A6I0F4N8"/>
<evidence type="ECO:0000256" key="1">
    <source>
        <dbReference type="ARBA" id="ARBA00023125"/>
    </source>
</evidence>
<keyword evidence="5" id="KW-1185">Reference proteome</keyword>
<evidence type="ECO:0000256" key="3">
    <source>
        <dbReference type="SAM" id="Coils"/>
    </source>
</evidence>
<evidence type="ECO:0000313" key="4">
    <source>
        <dbReference type="EMBL" id="KAB3530297.1"/>
    </source>
</evidence>
<dbReference type="Gene3D" id="3.30.1310.10">
    <property type="entry name" value="Nucleoid-associated protein YbaB-like domain"/>
    <property type="match status" value="1"/>
</dbReference>
<dbReference type="HAMAP" id="MF_00274">
    <property type="entry name" value="DNA_YbaB_EbfC"/>
    <property type="match status" value="1"/>
</dbReference>
<keyword evidence="1 2" id="KW-0238">DNA-binding</keyword>
<dbReference type="PIRSF" id="PIRSF004555">
    <property type="entry name" value="UCP004555"/>
    <property type="match status" value="1"/>
</dbReference>
<dbReference type="PANTHER" id="PTHR33449">
    <property type="entry name" value="NUCLEOID-ASSOCIATED PROTEIN YBAB"/>
    <property type="match status" value="1"/>
</dbReference>
<dbReference type="GO" id="GO:0003677">
    <property type="term" value="F:DNA binding"/>
    <property type="evidence" value="ECO:0007669"/>
    <property type="project" value="UniProtKB-UniRule"/>
</dbReference>
<comment type="subcellular location">
    <subcellularLocation>
        <location evidence="2">Cytoplasm</location>
        <location evidence="2">Nucleoid</location>
    </subcellularLocation>
</comment>
<dbReference type="OrthoDB" id="9795263at2"/>
<evidence type="ECO:0000313" key="5">
    <source>
        <dbReference type="Proteomes" id="UP000432715"/>
    </source>
</evidence>
<organism evidence="4 5">
    <name type="scientific">Alkaliphilus pronyensis</name>
    <dbReference type="NCBI Taxonomy" id="1482732"/>
    <lineage>
        <taxon>Bacteria</taxon>
        <taxon>Bacillati</taxon>
        <taxon>Bacillota</taxon>
        <taxon>Clostridia</taxon>
        <taxon>Peptostreptococcales</taxon>
        <taxon>Natronincolaceae</taxon>
        <taxon>Alkaliphilus</taxon>
    </lineage>
</organism>
<accession>A0A6I0F4N8</accession>
<dbReference type="InterPro" id="IPR004401">
    <property type="entry name" value="YbaB/EbfC"/>
</dbReference>
<comment type="subunit">
    <text evidence="2">Homodimer.</text>
</comment>
<keyword evidence="2" id="KW-0963">Cytoplasm</keyword>
<comment type="similarity">
    <text evidence="2">Belongs to the YbaB/EbfC family.</text>
</comment>
<dbReference type="GO" id="GO:0005829">
    <property type="term" value="C:cytosol"/>
    <property type="evidence" value="ECO:0007669"/>
    <property type="project" value="TreeGrafter"/>
</dbReference>
<name>A0A6I0F4N8_9FIRM</name>
<dbReference type="SUPFAM" id="SSF82607">
    <property type="entry name" value="YbaB-like"/>
    <property type="match status" value="1"/>
</dbReference>
<dbReference type="EMBL" id="WBZC01000069">
    <property type="protein sequence ID" value="KAB3530297.1"/>
    <property type="molecule type" value="Genomic_DNA"/>
</dbReference>
<evidence type="ECO:0000256" key="2">
    <source>
        <dbReference type="HAMAP-Rule" id="MF_00274"/>
    </source>
</evidence>
<proteinExistence type="inferred from homology"/>